<accession>A0AA39UL92</accession>
<proteinExistence type="predicted"/>
<name>A0AA39UL92_9AGAR</name>
<dbReference type="Proteomes" id="UP001175228">
    <property type="component" value="Unassembled WGS sequence"/>
</dbReference>
<evidence type="ECO:0000313" key="1">
    <source>
        <dbReference type="EMBL" id="KAK0492628.1"/>
    </source>
</evidence>
<comment type="caution">
    <text evidence="1">The sequence shown here is derived from an EMBL/GenBank/DDBJ whole genome shotgun (WGS) entry which is preliminary data.</text>
</comment>
<dbReference type="AlphaFoldDB" id="A0AA39UL92"/>
<dbReference type="EMBL" id="JAUEPU010000028">
    <property type="protein sequence ID" value="KAK0492628.1"/>
    <property type="molecule type" value="Genomic_DNA"/>
</dbReference>
<evidence type="ECO:0000313" key="2">
    <source>
        <dbReference type="Proteomes" id="UP001175228"/>
    </source>
</evidence>
<keyword evidence="2" id="KW-1185">Reference proteome</keyword>
<reference evidence="1" key="1">
    <citation type="submission" date="2023-06" db="EMBL/GenBank/DDBJ databases">
        <authorList>
            <consortium name="Lawrence Berkeley National Laboratory"/>
            <person name="Ahrendt S."/>
            <person name="Sahu N."/>
            <person name="Indic B."/>
            <person name="Wong-Bajracharya J."/>
            <person name="Merenyi Z."/>
            <person name="Ke H.-M."/>
            <person name="Monk M."/>
            <person name="Kocsube S."/>
            <person name="Drula E."/>
            <person name="Lipzen A."/>
            <person name="Balint B."/>
            <person name="Henrissat B."/>
            <person name="Andreopoulos B."/>
            <person name="Martin F.M."/>
            <person name="Harder C.B."/>
            <person name="Rigling D."/>
            <person name="Ford K.L."/>
            <person name="Foster G.D."/>
            <person name="Pangilinan J."/>
            <person name="Papanicolaou A."/>
            <person name="Barry K."/>
            <person name="LaButti K."/>
            <person name="Viragh M."/>
            <person name="Koriabine M."/>
            <person name="Yan M."/>
            <person name="Riley R."/>
            <person name="Champramary S."/>
            <person name="Plett K.L."/>
            <person name="Tsai I.J."/>
            <person name="Slot J."/>
            <person name="Sipos G."/>
            <person name="Plett J."/>
            <person name="Nagy L.G."/>
            <person name="Grigoriev I.V."/>
        </authorList>
    </citation>
    <scope>NUCLEOTIDE SEQUENCE</scope>
    <source>
        <strain evidence="1">HWK02</strain>
    </source>
</reference>
<sequence>MALALECLVTAFIIKFTSNNAVWVLNQSLLYPLVILCLEISHRNLARAPKRSWLQSRLRTSSKVLVTWCQLLAVWLKGIAETVGVLFENLEQSKNNKEDMQDLADEIIEIVKIINNAGIQASAMLMNLETLAGRKHNT</sequence>
<gene>
    <name evidence="1" type="ORF">EDD18DRAFT_1357456</name>
</gene>
<organism evidence="1 2">
    <name type="scientific">Armillaria luteobubalina</name>
    <dbReference type="NCBI Taxonomy" id="153913"/>
    <lineage>
        <taxon>Eukaryota</taxon>
        <taxon>Fungi</taxon>
        <taxon>Dikarya</taxon>
        <taxon>Basidiomycota</taxon>
        <taxon>Agaricomycotina</taxon>
        <taxon>Agaricomycetes</taxon>
        <taxon>Agaricomycetidae</taxon>
        <taxon>Agaricales</taxon>
        <taxon>Marasmiineae</taxon>
        <taxon>Physalacriaceae</taxon>
        <taxon>Armillaria</taxon>
    </lineage>
</organism>
<protein>
    <submittedName>
        <fullName evidence="1">Uncharacterized protein</fullName>
    </submittedName>
</protein>